<proteinExistence type="inferred from homology"/>
<dbReference type="PRINTS" id="PR00599">
    <property type="entry name" value="MAPEPTIDASE"/>
</dbReference>
<feature type="region of interest" description="Disordered" evidence="7">
    <location>
        <begin position="574"/>
        <end position="604"/>
    </location>
</feature>
<feature type="compositionally biased region" description="Basic residues" evidence="7">
    <location>
        <begin position="541"/>
        <end position="558"/>
    </location>
</feature>
<feature type="binding site" evidence="5">
    <location>
        <position position="1166"/>
    </location>
    <ligand>
        <name>substrate</name>
    </ligand>
</feature>
<dbReference type="PANTHER" id="PTHR43330:SF7">
    <property type="entry name" value="METHIONINE AMINOPEPTIDASE 1"/>
    <property type="match status" value="1"/>
</dbReference>
<dbReference type="InterPro" id="IPR000994">
    <property type="entry name" value="Pept_M24"/>
</dbReference>
<dbReference type="Proteomes" id="UP000655225">
    <property type="component" value="Unassembled WGS sequence"/>
</dbReference>
<evidence type="ECO:0000256" key="1">
    <source>
        <dbReference type="ARBA" id="ARBA00022438"/>
    </source>
</evidence>
<evidence type="ECO:0000256" key="2">
    <source>
        <dbReference type="ARBA" id="ARBA00022670"/>
    </source>
</evidence>
<keyword evidence="10" id="KW-1185">Reference proteome</keyword>
<dbReference type="EMBL" id="JABCRI010000022">
    <property type="protein sequence ID" value="KAF8379276.1"/>
    <property type="molecule type" value="Genomic_DNA"/>
</dbReference>
<dbReference type="AlphaFoldDB" id="A0A834YFX0"/>
<accession>A0A834YFX0</accession>
<feature type="binding site" evidence="5">
    <location>
        <position position="1223"/>
    </location>
    <ligand>
        <name>a divalent metal cation</name>
        <dbReference type="ChEBI" id="CHEBI:60240"/>
        <label>1</label>
    </ligand>
</feature>
<dbReference type="Gene3D" id="3.90.230.10">
    <property type="entry name" value="Creatinase/methionine aminopeptidase superfamily"/>
    <property type="match status" value="1"/>
</dbReference>
<dbReference type="InterPro" id="IPR001714">
    <property type="entry name" value="Pept_M24_MAP"/>
</dbReference>
<evidence type="ECO:0000256" key="7">
    <source>
        <dbReference type="SAM" id="MobiDB-lite"/>
    </source>
</evidence>
<dbReference type="GO" id="GO:0070006">
    <property type="term" value="F:metalloaminopeptidase activity"/>
    <property type="evidence" value="ECO:0007669"/>
    <property type="project" value="UniProtKB-UniRule"/>
</dbReference>
<feature type="compositionally biased region" description="Basic residues" evidence="7">
    <location>
        <begin position="30"/>
        <end position="45"/>
    </location>
</feature>
<protein>
    <recommendedName>
        <fullName evidence="6">Methionine aminopeptidase</fullName>
        <ecNumber evidence="6">3.4.11.18</ecNumber>
    </recommendedName>
</protein>
<feature type="binding site" evidence="5">
    <location>
        <position position="1096"/>
    </location>
    <ligand>
        <name>a divalent metal cation</name>
        <dbReference type="ChEBI" id="CHEBI:60240"/>
        <label>2</label>
        <note>catalytic</note>
    </ligand>
</feature>
<keyword evidence="1 5" id="KW-0031">Aminopeptidase</keyword>
<dbReference type="SUPFAM" id="SSF55920">
    <property type="entry name" value="Creatinase/aminopeptidase"/>
    <property type="match status" value="2"/>
</dbReference>
<comment type="similarity">
    <text evidence="5">Belongs to the peptidase M24A family. Methionine aminopeptidase type 1 subfamily.</text>
</comment>
<dbReference type="EC" id="3.4.11.18" evidence="6"/>
<evidence type="ECO:0000313" key="10">
    <source>
        <dbReference type="Proteomes" id="UP000655225"/>
    </source>
</evidence>
<feature type="binding site" evidence="5">
    <location>
        <position position="1223"/>
    </location>
    <ligand>
        <name>a divalent metal cation</name>
        <dbReference type="ChEBI" id="CHEBI:60240"/>
        <label>2</label>
        <note>catalytic</note>
    </ligand>
</feature>
<evidence type="ECO:0000313" key="9">
    <source>
        <dbReference type="EMBL" id="KAF8379276.1"/>
    </source>
</evidence>
<dbReference type="CDD" id="cd01086">
    <property type="entry name" value="MetAP1"/>
    <property type="match status" value="1"/>
</dbReference>
<comment type="function">
    <text evidence="6">Cotranslationally removes the N-terminal methionine from nascent proteins. The N-terminal methionine is often cleaved when the second residue in the primary sequence is small and uncharged (Met-Ala-, Cys, Gly, Pro, Ser, Thr, or Val).</text>
</comment>
<reference evidence="9 10" key="1">
    <citation type="submission" date="2020-04" db="EMBL/GenBank/DDBJ databases">
        <title>Plant Genome Project.</title>
        <authorList>
            <person name="Zhang R.-G."/>
        </authorList>
    </citation>
    <scope>NUCLEOTIDE SEQUENCE [LARGE SCALE GENOMIC DNA]</scope>
    <source>
        <strain evidence="9">YNK0</strain>
        <tissue evidence="9">Leaf</tissue>
    </source>
</reference>
<dbReference type="NCBIfam" id="TIGR00500">
    <property type="entry name" value="met_pdase_I"/>
    <property type="match status" value="1"/>
</dbReference>
<feature type="binding site" evidence="5">
    <location>
        <position position="1159"/>
    </location>
    <ligand>
        <name>a divalent metal cation</name>
        <dbReference type="ChEBI" id="CHEBI:60240"/>
        <label>2</label>
        <note>catalytic</note>
    </ligand>
</feature>
<dbReference type="OrthoDB" id="3209743at2759"/>
<dbReference type="GO" id="GO:0006508">
    <property type="term" value="P:proteolysis"/>
    <property type="evidence" value="ECO:0007669"/>
    <property type="project" value="UniProtKB-KW"/>
</dbReference>
<dbReference type="InterPro" id="IPR002467">
    <property type="entry name" value="Pept_M24A_MAP1"/>
</dbReference>
<evidence type="ECO:0000256" key="6">
    <source>
        <dbReference type="RuleBase" id="RU003653"/>
    </source>
</evidence>
<evidence type="ECO:0000259" key="8">
    <source>
        <dbReference type="Pfam" id="PF00557"/>
    </source>
</evidence>
<feature type="binding site" evidence="5">
    <location>
        <position position="1096"/>
    </location>
    <ligand>
        <name>a divalent metal cation</name>
        <dbReference type="ChEBI" id="CHEBI:60240"/>
        <label>1</label>
    </ligand>
</feature>
<keyword evidence="3 5" id="KW-0479">Metal-binding</keyword>
<dbReference type="InterPro" id="IPR036005">
    <property type="entry name" value="Creatinase/aminopeptidase-like"/>
</dbReference>
<dbReference type="GO" id="GO:0004239">
    <property type="term" value="F:initiator methionyl aminopeptidase activity"/>
    <property type="evidence" value="ECO:0007669"/>
    <property type="project" value="UniProtKB-UniRule"/>
</dbReference>
<dbReference type="PROSITE" id="PS00680">
    <property type="entry name" value="MAP_1"/>
    <property type="match status" value="1"/>
</dbReference>
<name>A0A834YFX0_TETSI</name>
<organism evidence="9 10">
    <name type="scientific">Tetracentron sinense</name>
    <name type="common">Spur-leaf</name>
    <dbReference type="NCBI Taxonomy" id="13715"/>
    <lineage>
        <taxon>Eukaryota</taxon>
        <taxon>Viridiplantae</taxon>
        <taxon>Streptophyta</taxon>
        <taxon>Embryophyta</taxon>
        <taxon>Tracheophyta</taxon>
        <taxon>Spermatophyta</taxon>
        <taxon>Magnoliopsida</taxon>
        <taxon>Trochodendrales</taxon>
        <taxon>Trochodendraceae</taxon>
        <taxon>Tetracentron</taxon>
    </lineage>
</organism>
<keyword evidence="4 5" id="KW-0378">Hydrolase</keyword>
<feature type="binding site" evidence="5">
    <location>
        <position position="1192"/>
    </location>
    <ligand>
        <name>a divalent metal cation</name>
        <dbReference type="ChEBI" id="CHEBI:60240"/>
        <label>2</label>
        <note>catalytic</note>
    </ligand>
</feature>
<dbReference type="HAMAP" id="MF_01974">
    <property type="entry name" value="MetAP_1"/>
    <property type="match status" value="1"/>
</dbReference>
<evidence type="ECO:0000256" key="5">
    <source>
        <dbReference type="HAMAP-Rule" id="MF_03174"/>
    </source>
</evidence>
<comment type="cofactor">
    <cofactor evidence="5">
        <name>Co(2+)</name>
        <dbReference type="ChEBI" id="CHEBI:48828"/>
    </cofactor>
    <cofactor evidence="5">
        <name>Zn(2+)</name>
        <dbReference type="ChEBI" id="CHEBI:29105"/>
    </cofactor>
    <cofactor evidence="5">
        <name>Mn(2+)</name>
        <dbReference type="ChEBI" id="CHEBI:29035"/>
    </cofactor>
    <cofactor evidence="5">
        <name>Fe(2+)</name>
        <dbReference type="ChEBI" id="CHEBI:29033"/>
    </cofactor>
    <text evidence="5">Binds 2 divalent metal cations per subunit. Has a high-affinity and a low affinity metal-binding site. The true nature of the physiological cofactor is under debate. The enzyme is active with cobalt, zinc, manganese or divalent iron ions. Most likely, methionine aminopeptidases function as mononuclear Fe(2+)-metalloproteases under physiological conditions, and the catalytically relevant metal-binding site has been assigned to the histidine-containing high-affinity site.</text>
</comment>
<keyword evidence="2 5" id="KW-0645">Protease</keyword>
<dbReference type="Pfam" id="PF00557">
    <property type="entry name" value="Peptidase_M24"/>
    <property type="match status" value="1"/>
</dbReference>
<gene>
    <name evidence="9" type="ORF">HHK36_028709</name>
</gene>
<dbReference type="PANTHER" id="PTHR43330">
    <property type="entry name" value="METHIONINE AMINOPEPTIDASE"/>
    <property type="match status" value="1"/>
</dbReference>
<dbReference type="GO" id="GO:0046872">
    <property type="term" value="F:metal ion binding"/>
    <property type="evidence" value="ECO:0007669"/>
    <property type="project" value="UniProtKB-UniRule"/>
</dbReference>
<feature type="region of interest" description="Disordered" evidence="7">
    <location>
        <begin position="498"/>
        <end position="558"/>
    </location>
</feature>
<sequence length="1252" mass="138125">MGIGRKLNQARQIAAEKFKHPNPRELYMSRKRPRRRARCGRRNKKPPPIGLEENHFSEKMVAGTLKPYPISAHRIVPAHIDQPDWAIDGIPKIEPNSELQNIVEVLHGLLHSCNNTEICASLTMRTMGDLRQFDVEAKSFEVQRVGLHEGFALKITEKNKKGFRSTLWVPEEAICWMERSVKELSEAKGYCFRKFRGRKCSLVGERRSNVRGEFLIFQAYLGFGAGGRIIIPKGIRRSGWDALITVLGSPYQQTSSNRGKEVDMKLHRSAWSEPMRLEPRVGLECHIERDKAINKVVVDLDAGVFHEWAAAVVCSIGGPQQTDDWEEVAQIIVFRWVIAIVWVFVVGGRRQILSFTGLRKPRWVAVKGIPFHLWVPNVLGKIGAICGGLVEVHPSTVARSDLSFAKIKVAGDLNFVPRVITIVFHSISYPLEIYVWEEELCENCQMWPDSMEIRYSRSWVEVNDGASVKTGPRVNIGLDKSHQALSSNSNLNVECVKRHSNDAPNSGEYKPTRQVVREESSTLPTNLASCKTSVKQPKGIEKHKRKNQVKNRKRNGRRLRLRWQRRIVEYPPPVGGSDVLDGGRLEPRASGVRGAEDDDHVSPLSEHVSVNKGWLGGPSLDEPLGLGQAVLGTQLDPVHINPPCGPESQPTEGLVRSPGSDRSDDPFGLYPLIVKSNKLHSIGHFRDRRLLLSGEEGAVQGEMVDGLQAISLLLRKIQVINQRQRVPSLAVNMSEGSESVQGREFEAGMRGTKSDLGVSVVPRVASPSIVTCYPCKVFSGDLPPGASGKRSVAPVEMPQTSSSPLAIMEMNRKDVGVSNSLAGSLGPIFGEVRDYSAATVVLKGSEIDTDARKHGDLQALKVGPDRSRCHQAPLQNDDLISLPPLIGRLWVENEDPTDDEHSLVSEPVVLDCLDPTVTQITVGSGRVQESAVKEVMSGTEGYLAEIRGNIVSLPPVSTTEAAEIARVVLDAAARVIRPGVTTDEIDEVVHKATIDAAKRKSKNEAMIAAGIVAMFYCIKGASMALLTSICIANELFVYHYIAGGYPSPLNYNNFPKSCCTSVNEVICHGIPDGRRLEDGDIVNVDVTVYYKGVHGDLNETYFVGKVDEGSQQLVQCTYECLEKAISIVKPGVRFREVGEVINRHASMMGFSVVKSYCGHGIGELFHCAPNIPHYGRNKAVGVMKVGQTFTIEPMINAGVWHDRMWPDGWTAVTADGKRSAQFEHTLLVTATGVEVLTARLPSSPNMYPWLNV</sequence>
<feature type="compositionally biased region" description="Polar residues" evidence="7">
    <location>
        <begin position="521"/>
        <end position="535"/>
    </location>
</feature>
<feature type="binding site" evidence="5">
    <location>
        <position position="1068"/>
    </location>
    <ligand>
        <name>substrate</name>
    </ligand>
</feature>
<comment type="caution">
    <text evidence="9">The sequence shown here is derived from an EMBL/GenBank/DDBJ whole genome shotgun (WGS) entry which is preliminary data.</text>
</comment>
<comment type="catalytic activity">
    <reaction evidence="5 6">
        <text>Release of N-terminal amino acids, preferentially methionine, from peptides and arylamides.</text>
        <dbReference type="EC" id="3.4.11.18"/>
    </reaction>
</comment>
<evidence type="ECO:0000256" key="4">
    <source>
        <dbReference type="ARBA" id="ARBA00022801"/>
    </source>
</evidence>
<evidence type="ECO:0000256" key="3">
    <source>
        <dbReference type="ARBA" id="ARBA00022723"/>
    </source>
</evidence>
<feature type="region of interest" description="Disordered" evidence="7">
    <location>
        <begin position="30"/>
        <end position="52"/>
    </location>
</feature>
<feature type="domain" description="Peptidase M24" evidence="8">
    <location>
        <begin position="959"/>
        <end position="1230"/>
    </location>
</feature>
<feature type="region of interest" description="Disordered" evidence="7">
    <location>
        <begin position="640"/>
        <end position="662"/>
    </location>
</feature>
<feature type="binding site" evidence="5">
    <location>
        <position position="1085"/>
    </location>
    <ligand>
        <name>a divalent metal cation</name>
        <dbReference type="ChEBI" id="CHEBI:60240"/>
        <label>1</label>
    </ligand>
</feature>
<dbReference type="GO" id="GO:0005829">
    <property type="term" value="C:cytosol"/>
    <property type="evidence" value="ECO:0007669"/>
    <property type="project" value="TreeGrafter"/>
</dbReference>